<dbReference type="InterPro" id="IPR010985">
    <property type="entry name" value="Ribbon_hlx_hlx"/>
</dbReference>
<dbReference type="GeneID" id="92857253"/>
<dbReference type="Proteomes" id="UP000223982">
    <property type="component" value="Unassembled WGS sequence"/>
</dbReference>
<dbReference type="EMBL" id="CP031442">
    <property type="protein sequence ID" value="AXM05900.1"/>
    <property type="molecule type" value="Genomic_DNA"/>
</dbReference>
<evidence type="ECO:0000256" key="1">
    <source>
        <dbReference type="SAM" id="MobiDB-lite"/>
    </source>
</evidence>
<dbReference type="RefSeq" id="WP_002513427.1">
    <property type="nucleotide sequence ID" value="NZ_AP019664.1"/>
</dbReference>
<dbReference type="KEGG" id="cacn:RN83_06785"/>
<evidence type="ECO:0000313" key="7">
    <source>
        <dbReference type="Proteomes" id="UP000256621"/>
    </source>
</evidence>
<feature type="region of interest" description="Disordered" evidence="1">
    <location>
        <begin position="1"/>
        <end position="31"/>
    </location>
</feature>
<dbReference type="InterPro" id="IPR013321">
    <property type="entry name" value="Arc_rbn_hlx_hlx"/>
</dbReference>
<gene>
    <name evidence="4" type="ORF">APS60_06595</name>
    <name evidence="3" type="ORF">B1B09_03820</name>
    <name evidence="2" type="ORF">DXN06_01045</name>
</gene>
<dbReference type="GO" id="GO:0006355">
    <property type="term" value="P:regulation of DNA-templated transcription"/>
    <property type="evidence" value="ECO:0007669"/>
    <property type="project" value="InterPro"/>
</dbReference>
<dbReference type="Proteomes" id="UP000256621">
    <property type="component" value="Chromosome"/>
</dbReference>
<evidence type="ECO:0000313" key="6">
    <source>
        <dbReference type="Proteomes" id="UP000226191"/>
    </source>
</evidence>
<evidence type="ECO:0000313" key="5">
    <source>
        <dbReference type="Proteomes" id="UP000223982"/>
    </source>
</evidence>
<proteinExistence type="predicted"/>
<dbReference type="Gene3D" id="1.10.1220.10">
    <property type="entry name" value="Met repressor-like"/>
    <property type="match status" value="1"/>
</dbReference>
<dbReference type="EMBL" id="LKVB01000004">
    <property type="protein sequence ID" value="PHJ27587.1"/>
    <property type="molecule type" value="Genomic_DNA"/>
</dbReference>
<dbReference type="Proteomes" id="UP000226191">
    <property type="component" value="Unassembled WGS sequence"/>
</dbReference>
<name>A0A2C6LFX8_CUTAC</name>
<evidence type="ECO:0000313" key="4">
    <source>
        <dbReference type="EMBL" id="PHJ27587.1"/>
    </source>
</evidence>
<protein>
    <submittedName>
        <fullName evidence="3">Uncharacterized protein</fullName>
    </submittedName>
</protein>
<reference evidence="3 6" key="1">
    <citation type="submission" date="2017-02" db="EMBL/GenBank/DDBJ databases">
        <title>Prevalence of linear plasmids in Cutibacterium acnes isolates obtained from cancerous prostatic tissue.</title>
        <authorList>
            <person name="Davidsson S."/>
            <person name="Bruggemann H."/>
        </authorList>
    </citation>
    <scope>NUCLEOTIDE SEQUENCE [LARGE SCALE GENOMIC DNA]</scope>
    <source>
        <strain evidence="3 6">11-78</strain>
    </source>
</reference>
<dbReference type="AlphaFoldDB" id="A0A2C6LFX8"/>
<sequence>MSKNRKPTAADKASRYTGRMAASQGASVSETFQSAKTPITAFNVKLPTATHTALKMRAVEEHTTMNDLLRKALEHTYGFPYDPYQ</sequence>
<reference evidence="2 7" key="3">
    <citation type="submission" date="2018-08" db="EMBL/GenBank/DDBJ databases">
        <title>Genome sequencing of Cutibacterium acnes KCOM 1315.</title>
        <authorList>
            <person name="Kook J.-K."/>
            <person name="Park S.-N."/>
            <person name="Lim Y.K."/>
        </authorList>
    </citation>
    <scope>NUCLEOTIDE SEQUENCE [LARGE SCALE GENOMIC DNA]</scope>
    <source>
        <strain evidence="2 7">KCOM 1315</strain>
    </source>
</reference>
<dbReference type="EMBL" id="MVCE01000001">
    <property type="protein sequence ID" value="PGF36738.1"/>
    <property type="molecule type" value="Genomic_DNA"/>
</dbReference>
<evidence type="ECO:0000313" key="3">
    <source>
        <dbReference type="EMBL" id="PGF36738.1"/>
    </source>
</evidence>
<organism evidence="3 6">
    <name type="scientific">Cutibacterium acnes</name>
    <name type="common">Propionibacterium acnes</name>
    <dbReference type="NCBI Taxonomy" id="1747"/>
    <lineage>
        <taxon>Bacteria</taxon>
        <taxon>Bacillati</taxon>
        <taxon>Actinomycetota</taxon>
        <taxon>Actinomycetes</taxon>
        <taxon>Propionibacteriales</taxon>
        <taxon>Propionibacteriaceae</taxon>
        <taxon>Cutibacterium</taxon>
    </lineage>
</organism>
<reference evidence="4 5" key="2">
    <citation type="submission" date="2017-02" db="EMBL/GenBank/DDBJ databases">
        <title>Prevalence of linear plasmids in Propionibacterium acnes isolates obtained from cancerous prostatic tissue.</title>
        <authorList>
            <person name="Davidsson S."/>
            <person name="Bruggemann H."/>
        </authorList>
    </citation>
    <scope>NUCLEOTIDE SEQUENCE [LARGE SCALE GENOMIC DNA]</scope>
    <source>
        <strain evidence="4 5">09-9</strain>
    </source>
</reference>
<evidence type="ECO:0000313" key="2">
    <source>
        <dbReference type="EMBL" id="AXM05900.1"/>
    </source>
</evidence>
<accession>A0A2C6LFX8</accession>
<dbReference type="SUPFAM" id="SSF47598">
    <property type="entry name" value="Ribbon-helix-helix"/>
    <property type="match status" value="1"/>
</dbReference>